<keyword evidence="2" id="KW-0378">Hydrolase</keyword>
<feature type="domain" description="Pectinesterase catalytic" evidence="5">
    <location>
        <begin position="24"/>
        <end position="199"/>
    </location>
</feature>
<protein>
    <submittedName>
        <fullName evidence="6">Pectinesterase family protein</fullName>
    </submittedName>
</protein>
<keyword evidence="3" id="KW-0063">Aspartyl esterase</keyword>
<proteinExistence type="inferred from homology"/>
<comment type="similarity">
    <text evidence="1">Belongs to the pectinesterase family.</text>
</comment>
<dbReference type="InterPro" id="IPR000070">
    <property type="entry name" value="Pectinesterase_cat"/>
</dbReference>
<name>A0ABU7JAI1_9GAMM</name>
<gene>
    <name evidence="6" type="ORF">QWF21_00485</name>
</gene>
<comment type="caution">
    <text evidence="6">The sequence shown here is derived from an EMBL/GenBank/DDBJ whole genome shotgun (WGS) entry which is preliminary data.</text>
</comment>
<sequence>MQKWLFLILVWFGQAQAAEPIQLRVAQLGPADYRSIQQAINQLPANDQWGIIRIGPGVYPEKIYLTRDRVVLAGAGKDQTIIQVAELRANWLAQHPTDWGSAVVNINATDIALVQLTVRNHYGALTGDHRHQFAIRGFERASRIITADCAVLADGADTLSLWNKTDGMYYHHQCRFEGHTDMVCPRGWAFFSQSHFINHRRSATLWHDGELDSQQKLVVRDSVFEGIDGFLLGRRHYDAQFYLIHNEYSNNMADRAIFRVNYPDEPGRDQANQWGDRIYISQAEGSTALYPWLTDNLATHPQQLSADDITPRWAFEGRWDPEADLAQIQHWLESEP</sequence>
<evidence type="ECO:0000256" key="3">
    <source>
        <dbReference type="ARBA" id="ARBA00023085"/>
    </source>
</evidence>
<keyword evidence="7" id="KW-1185">Reference proteome</keyword>
<dbReference type="PANTHER" id="PTHR31321:SF57">
    <property type="entry name" value="PECTINESTERASE 53-RELATED"/>
    <property type="match status" value="1"/>
</dbReference>
<keyword evidence="4" id="KW-0732">Signal</keyword>
<accession>A0ABU7JAI1</accession>
<evidence type="ECO:0000256" key="2">
    <source>
        <dbReference type="ARBA" id="ARBA00022801"/>
    </source>
</evidence>
<dbReference type="SUPFAM" id="SSF51126">
    <property type="entry name" value="Pectin lyase-like"/>
    <property type="match status" value="1"/>
</dbReference>
<feature type="signal peptide" evidence="4">
    <location>
        <begin position="1"/>
        <end position="17"/>
    </location>
</feature>
<evidence type="ECO:0000313" key="7">
    <source>
        <dbReference type="Proteomes" id="UP001339167"/>
    </source>
</evidence>
<organism evidence="6 7">
    <name type="scientific">Alkalimonas mucilaginosa</name>
    <dbReference type="NCBI Taxonomy" id="3057676"/>
    <lineage>
        <taxon>Bacteria</taxon>
        <taxon>Pseudomonadati</taxon>
        <taxon>Pseudomonadota</taxon>
        <taxon>Gammaproteobacteria</taxon>
        <taxon>Alkalimonas</taxon>
    </lineage>
</organism>
<dbReference type="Pfam" id="PF01095">
    <property type="entry name" value="Pectinesterase"/>
    <property type="match status" value="1"/>
</dbReference>
<evidence type="ECO:0000313" key="6">
    <source>
        <dbReference type="EMBL" id="MEE2022706.1"/>
    </source>
</evidence>
<reference evidence="6 7" key="1">
    <citation type="submission" date="2023-06" db="EMBL/GenBank/DDBJ databases">
        <title>Alkalimonas sp., MEB004 an alkaliphilic bacterium isolated from Lonar Lake, India.</title>
        <authorList>
            <person name="Joshi A."/>
            <person name="Thite S."/>
        </authorList>
    </citation>
    <scope>NUCLEOTIDE SEQUENCE [LARGE SCALE GENOMIC DNA]</scope>
    <source>
        <strain evidence="6 7">MEB004</strain>
    </source>
</reference>
<dbReference type="Proteomes" id="UP001339167">
    <property type="component" value="Unassembled WGS sequence"/>
</dbReference>
<feature type="chain" id="PRO_5045254836" evidence="4">
    <location>
        <begin position="18"/>
        <end position="336"/>
    </location>
</feature>
<evidence type="ECO:0000256" key="4">
    <source>
        <dbReference type="SAM" id="SignalP"/>
    </source>
</evidence>
<dbReference type="RefSeq" id="WP_330086071.1">
    <property type="nucleotide sequence ID" value="NZ_JAUGZK010000001.1"/>
</dbReference>
<dbReference type="Gene3D" id="2.160.20.10">
    <property type="entry name" value="Single-stranded right-handed beta-helix, Pectin lyase-like"/>
    <property type="match status" value="1"/>
</dbReference>
<dbReference type="EMBL" id="JAUGZK010000001">
    <property type="protein sequence ID" value="MEE2022706.1"/>
    <property type="molecule type" value="Genomic_DNA"/>
</dbReference>
<evidence type="ECO:0000259" key="5">
    <source>
        <dbReference type="Pfam" id="PF01095"/>
    </source>
</evidence>
<dbReference type="InterPro" id="IPR011050">
    <property type="entry name" value="Pectin_lyase_fold/virulence"/>
</dbReference>
<dbReference type="InterPro" id="IPR012334">
    <property type="entry name" value="Pectin_lyas_fold"/>
</dbReference>
<evidence type="ECO:0000256" key="1">
    <source>
        <dbReference type="ARBA" id="ARBA00008891"/>
    </source>
</evidence>
<dbReference type="PANTHER" id="PTHR31321">
    <property type="entry name" value="ACYL-COA THIOESTER HYDROLASE YBHC-RELATED"/>
    <property type="match status" value="1"/>
</dbReference>